<evidence type="ECO:0000256" key="1">
    <source>
        <dbReference type="SAM" id="SignalP"/>
    </source>
</evidence>
<keyword evidence="3" id="KW-1185">Reference proteome</keyword>
<accession>A0ABU7T033</accession>
<dbReference type="EMBL" id="JAQSGK010000023">
    <property type="protein sequence ID" value="MEE6715975.1"/>
    <property type="molecule type" value="Genomic_DNA"/>
</dbReference>
<evidence type="ECO:0000313" key="2">
    <source>
        <dbReference type="EMBL" id="MEE6715975.1"/>
    </source>
</evidence>
<name>A0ABU7T033_9LACO</name>
<sequence length="526" mass="56305">MRRKGWRWLAVCLSLLVFILTAVPVQAADPPAPTPENPVNADGWTFQIPLFNDWITNYGFLAQPNDANLVQGVPLRISMLTTMSSGLSLLGHTGAKSVSRVIVRQALNSMMWVTNPGPKITLSQNEPKETITADFGVAQTAGINFYQFTIIYTDGTQIYSRVVKVSISPKAISATALNPQTTTPTIFWGQTADITPGLTPANSTAQIAWTMPPGGGNLGTIMPPMGLATQYNSAIPALTDSLIANNPAGFPVNISITAKNADGTTVQNTATITVGGLTPQAVVARENFTYSPAALNPATFPAGMTPSYQWTVMDSNYQPVTPAGAVTNQATFSWTKVPNNAATYYFLQLTITFTDGGGHTLKWQSNDTILQVVDPPPYLRAVPNMRFQLFRDNAYTLPTAEDLNAAGGTTLAYQPDTGQPTNTFDGNNQGFIRVDGDHWTLSLAASPFTNRTTGDVLTVTPTLHLVWANGQAAVPVDGTNTVLVHNQTDNFAATLSTDSTLYIPQTAQVPGGTYQSQLTWTVTIAP</sequence>
<evidence type="ECO:0008006" key="4">
    <source>
        <dbReference type="Google" id="ProtNLM"/>
    </source>
</evidence>
<feature type="chain" id="PRO_5047299345" description="WxL domain-containing protein" evidence="1">
    <location>
        <begin position="28"/>
        <end position="526"/>
    </location>
</feature>
<comment type="caution">
    <text evidence="2">The sequence shown here is derived from an EMBL/GenBank/DDBJ whole genome shotgun (WGS) entry which is preliminary data.</text>
</comment>
<organism evidence="2 3">
    <name type="scientific">Schleiferilactobacillus harbinensis</name>
    <dbReference type="NCBI Taxonomy" id="304207"/>
    <lineage>
        <taxon>Bacteria</taxon>
        <taxon>Bacillati</taxon>
        <taxon>Bacillota</taxon>
        <taxon>Bacilli</taxon>
        <taxon>Lactobacillales</taxon>
        <taxon>Lactobacillaceae</taxon>
        <taxon>Schleiferilactobacillus</taxon>
    </lineage>
</organism>
<reference evidence="2 3" key="1">
    <citation type="submission" date="2023-02" db="EMBL/GenBank/DDBJ databases">
        <title>The predominant lactic acid bacteria and yeasts involved in the spontaneous fermentation of millet during the production of the traditional porridge Hausa koko in Ghana.</title>
        <authorList>
            <person name="Atter A."/>
            <person name="Diaz M."/>
        </authorList>
    </citation>
    <scope>NUCLEOTIDE SEQUENCE [LARGE SCALE GENOMIC DNA]</scope>
    <source>
        <strain evidence="2 3">FI11640</strain>
    </source>
</reference>
<keyword evidence="1" id="KW-0732">Signal</keyword>
<evidence type="ECO:0000313" key="3">
    <source>
        <dbReference type="Proteomes" id="UP001330016"/>
    </source>
</evidence>
<dbReference type="RefSeq" id="WP_331243846.1">
    <property type="nucleotide sequence ID" value="NZ_JAQSGJ010000023.1"/>
</dbReference>
<feature type="signal peptide" evidence="1">
    <location>
        <begin position="1"/>
        <end position="27"/>
    </location>
</feature>
<protein>
    <recommendedName>
        <fullName evidence="4">WxL domain-containing protein</fullName>
    </recommendedName>
</protein>
<gene>
    <name evidence="2" type="ORF">PS435_08895</name>
</gene>
<dbReference type="Proteomes" id="UP001330016">
    <property type="component" value="Unassembled WGS sequence"/>
</dbReference>
<proteinExistence type="predicted"/>